<feature type="transmembrane region" description="Helical" evidence="4">
    <location>
        <begin position="192"/>
        <end position="211"/>
    </location>
</feature>
<keyword evidence="2 4" id="KW-1133">Transmembrane helix</keyword>
<evidence type="ECO:0000256" key="2">
    <source>
        <dbReference type="ARBA" id="ARBA00022989"/>
    </source>
</evidence>
<feature type="transmembrane region" description="Helical" evidence="4">
    <location>
        <begin position="344"/>
        <end position="364"/>
    </location>
</feature>
<dbReference type="AlphaFoldDB" id="A0AAN4TMJ5"/>
<reference evidence="6 7" key="1">
    <citation type="submission" date="2018-04" db="EMBL/GenBank/DDBJ databases">
        <title>Draft genome sequence of Pseudomonas syringae pv. actinidiae biovar 3 strains isolated from kiwifruit in Kagawa prefecture.</title>
        <authorList>
            <person name="Tabuchi M."/>
            <person name="Saito M."/>
            <person name="Fujiwara S."/>
            <person name="Sasa N."/>
            <person name="Akimitsu K."/>
            <person name="Gomi K."/>
            <person name="Konishi-Sugita S."/>
            <person name="Hamano K."/>
            <person name="Kataoka I."/>
        </authorList>
    </citation>
    <scope>NUCLEOTIDE SEQUENCE [LARGE SCALE GENOMIC DNA]</scope>
    <source>
        <strain evidence="6 7">MAFF212211</strain>
    </source>
</reference>
<keyword evidence="3 4" id="KW-0472">Membrane</keyword>
<feature type="transmembrane region" description="Helical" evidence="4">
    <location>
        <begin position="428"/>
        <end position="451"/>
    </location>
</feature>
<protein>
    <submittedName>
        <fullName evidence="6">MFS family permease</fullName>
    </submittedName>
</protein>
<evidence type="ECO:0000256" key="1">
    <source>
        <dbReference type="ARBA" id="ARBA00022692"/>
    </source>
</evidence>
<dbReference type="PANTHER" id="PTHR43129">
    <property type="entry name" value="FOSMIDOMYCIN RESISTANCE PROTEIN"/>
    <property type="match status" value="1"/>
</dbReference>
<gene>
    <name evidence="6" type="ORF">KPSA3_05068</name>
</gene>
<dbReference type="InterPro" id="IPR036259">
    <property type="entry name" value="MFS_trans_sf"/>
</dbReference>
<feature type="transmembrane region" description="Helical" evidence="4">
    <location>
        <begin position="306"/>
        <end position="332"/>
    </location>
</feature>
<dbReference type="GO" id="GO:0022857">
    <property type="term" value="F:transmembrane transporter activity"/>
    <property type="evidence" value="ECO:0007669"/>
    <property type="project" value="InterPro"/>
</dbReference>
<feature type="transmembrane region" description="Helical" evidence="4">
    <location>
        <begin position="103"/>
        <end position="124"/>
    </location>
</feature>
<sequence>MLFYRGGTDDAECDAKNREASSRALFDPSVKTQQNVAQSPRKMAHWRAQARVTHFVINRPGDLKTFLWMNIMATSDQRPATSAQPETATASTTPQTSPLVMRIIGAVALAHLINDLIQAILPSIYPMLKASYDLSFTQIGLITLTFQITASLLQPWVGYYTDRHPNPLVLPVGSICTLIGIVMMSVVGSFPLILLAAALIGIGSSTFHPEASRIARLASGGRFGLAQSTFQVGGNTGSAFGPLLAAAIIIPFGQGNVAWIGLFALFSLGLLYAISRWYRAHLNLFKLKAGQAATHGLSRKRVIASLAVLAFLVFSKFFYMTSLTSYFTFYLIEKFDLSVASSQLHLFLFLGAVAAGTFFGGPIGDRIGRKAVIWFSILGAAPFTLALPYADLFWTSVLSVIIGFVLASAFSAIVVYAQELVPGNVGMIAGIFFGLMFGFGGIGAALLGYLADSHGILFVYTLCSYLPLLGILAILLPRTK</sequence>
<feature type="transmembrane region" description="Helical" evidence="4">
    <location>
        <begin position="258"/>
        <end position="278"/>
    </location>
</feature>
<organism evidence="6 7">
    <name type="scientific">Pseudomonas syringae pv. actinidiae</name>
    <dbReference type="NCBI Taxonomy" id="103796"/>
    <lineage>
        <taxon>Bacteria</taxon>
        <taxon>Pseudomonadati</taxon>
        <taxon>Pseudomonadota</taxon>
        <taxon>Gammaproteobacteria</taxon>
        <taxon>Pseudomonadales</taxon>
        <taxon>Pseudomonadaceae</taxon>
        <taxon>Pseudomonas</taxon>
        <taxon>Pseudomonas syringae</taxon>
    </lineage>
</organism>
<feature type="transmembrane region" description="Helical" evidence="4">
    <location>
        <begin position="168"/>
        <end position="186"/>
    </location>
</feature>
<dbReference type="PANTHER" id="PTHR43129:SF1">
    <property type="entry name" value="FOSMIDOMYCIN RESISTANCE PROTEIN"/>
    <property type="match status" value="1"/>
</dbReference>
<dbReference type="GO" id="GO:0005886">
    <property type="term" value="C:plasma membrane"/>
    <property type="evidence" value="ECO:0007669"/>
    <property type="project" value="TreeGrafter"/>
</dbReference>
<dbReference type="CDD" id="cd17478">
    <property type="entry name" value="MFS_FsR"/>
    <property type="match status" value="1"/>
</dbReference>
<feature type="domain" description="Major facilitator superfamily (MFS) profile" evidence="5">
    <location>
        <begin position="103"/>
        <end position="480"/>
    </location>
</feature>
<dbReference type="InterPro" id="IPR011701">
    <property type="entry name" value="MFS"/>
</dbReference>
<dbReference type="EMBL" id="BGKA01000187">
    <property type="protein sequence ID" value="GBH19068.1"/>
    <property type="molecule type" value="Genomic_DNA"/>
</dbReference>
<feature type="transmembrane region" description="Helical" evidence="4">
    <location>
        <begin position="396"/>
        <end position="416"/>
    </location>
</feature>
<evidence type="ECO:0000259" key="5">
    <source>
        <dbReference type="PROSITE" id="PS50850"/>
    </source>
</evidence>
<dbReference type="InterPro" id="IPR020846">
    <property type="entry name" value="MFS_dom"/>
</dbReference>
<dbReference type="Pfam" id="PF07690">
    <property type="entry name" value="MFS_1"/>
    <property type="match status" value="1"/>
</dbReference>
<feature type="transmembrane region" description="Helical" evidence="4">
    <location>
        <begin position="136"/>
        <end position="156"/>
    </location>
</feature>
<evidence type="ECO:0000313" key="7">
    <source>
        <dbReference type="Proteomes" id="UP000248291"/>
    </source>
</evidence>
<evidence type="ECO:0000256" key="4">
    <source>
        <dbReference type="SAM" id="Phobius"/>
    </source>
</evidence>
<dbReference type="SUPFAM" id="SSF103473">
    <property type="entry name" value="MFS general substrate transporter"/>
    <property type="match status" value="1"/>
</dbReference>
<dbReference type="Gene3D" id="1.20.1250.20">
    <property type="entry name" value="MFS general substrate transporter like domains"/>
    <property type="match status" value="2"/>
</dbReference>
<dbReference type="PROSITE" id="PS50850">
    <property type="entry name" value="MFS"/>
    <property type="match status" value="1"/>
</dbReference>
<feature type="transmembrane region" description="Helical" evidence="4">
    <location>
        <begin position="232"/>
        <end position="252"/>
    </location>
</feature>
<comment type="caution">
    <text evidence="6">The sequence shown here is derived from an EMBL/GenBank/DDBJ whole genome shotgun (WGS) entry which is preliminary data.</text>
</comment>
<keyword evidence="1 4" id="KW-0812">Transmembrane</keyword>
<feature type="transmembrane region" description="Helical" evidence="4">
    <location>
        <begin position="371"/>
        <end position="390"/>
    </location>
</feature>
<feature type="transmembrane region" description="Helical" evidence="4">
    <location>
        <begin position="457"/>
        <end position="476"/>
    </location>
</feature>
<proteinExistence type="predicted"/>
<name>A0AAN4TMJ5_PSESF</name>
<accession>A0AAN4TMJ5</accession>
<dbReference type="Proteomes" id="UP000248291">
    <property type="component" value="Unassembled WGS sequence"/>
</dbReference>
<evidence type="ECO:0000313" key="6">
    <source>
        <dbReference type="EMBL" id="GBH19068.1"/>
    </source>
</evidence>
<evidence type="ECO:0000256" key="3">
    <source>
        <dbReference type="ARBA" id="ARBA00023136"/>
    </source>
</evidence>